<dbReference type="PROSITE" id="PS51257">
    <property type="entry name" value="PROKAR_LIPOPROTEIN"/>
    <property type="match status" value="1"/>
</dbReference>
<feature type="compositionally biased region" description="Basic and acidic residues" evidence="1">
    <location>
        <begin position="306"/>
        <end position="316"/>
    </location>
</feature>
<comment type="caution">
    <text evidence="3">The sequence shown here is derived from an EMBL/GenBank/DDBJ whole genome shotgun (WGS) entry which is preliminary data.</text>
</comment>
<organism evidence="3 4">
    <name type="scientific">Ramlibacter aurantiacus</name>
    <dbReference type="NCBI Taxonomy" id="2801330"/>
    <lineage>
        <taxon>Bacteria</taxon>
        <taxon>Pseudomonadati</taxon>
        <taxon>Pseudomonadota</taxon>
        <taxon>Betaproteobacteria</taxon>
        <taxon>Burkholderiales</taxon>
        <taxon>Comamonadaceae</taxon>
        <taxon>Ramlibacter</taxon>
    </lineage>
</organism>
<protein>
    <recommendedName>
        <fullName evidence="5">Lipoprotein</fullName>
    </recommendedName>
</protein>
<accession>A0A936ZS01</accession>
<gene>
    <name evidence="3" type="ORF">JI739_14075</name>
</gene>
<evidence type="ECO:0000313" key="3">
    <source>
        <dbReference type="EMBL" id="MBL0421481.1"/>
    </source>
</evidence>
<evidence type="ECO:0000256" key="2">
    <source>
        <dbReference type="SAM" id="SignalP"/>
    </source>
</evidence>
<evidence type="ECO:0000256" key="1">
    <source>
        <dbReference type="SAM" id="MobiDB-lite"/>
    </source>
</evidence>
<sequence>MKPIHLRTTLSLPCVLGLLAACGGGGGDSTGGDLVSADLRPQVAAEGYWSGRTVTQGWIDLIILEDGSTWGVLADPVQITGALQGRSSLDQGRFTAALTEFNFADATAPLITYGGTGTPQSRIDATGPGGRGWTVSYDPAYGGTASMRAIAGQYALDQRTVLSIGLDGAFNWVASADCTLAGSVVPRASGRNVFNLTATYAGLGCPHPDGSRVSGVAYLDMRTASPRLVSLALLDDGGVGFISRAVKLQDAQGEAPAPAPSPAPAPAPSPAPAPAPAPAPSPIPLPPIDLDDDDGGGGGGGGGRGRNRDRDRDDDD</sequence>
<feature type="signal peptide" evidence="2">
    <location>
        <begin position="1"/>
        <end position="20"/>
    </location>
</feature>
<reference evidence="3" key="1">
    <citation type="submission" date="2021-01" db="EMBL/GenBank/DDBJ databases">
        <title>Ramlibacter sp. strain AW1 16S ribosomal RNA gene Genome sequencing and assembly.</title>
        <authorList>
            <person name="Kang M."/>
        </authorList>
    </citation>
    <scope>NUCLEOTIDE SEQUENCE</scope>
    <source>
        <strain evidence="3">AW1</strain>
    </source>
</reference>
<feature type="chain" id="PRO_5037864471" description="Lipoprotein" evidence="2">
    <location>
        <begin position="21"/>
        <end position="316"/>
    </location>
</feature>
<evidence type="ECO:0000313" key="4">
    <source>
        <dbReference type="Proteomes" id="UP000613011"/>
    </source>
</evidence>
<feature type="compositionally biased region" description="Pro residues" evidence="1">
    <location>
        <begin position="257"/>
        <end position="287"/>
    </location>
</feature>
<dbReference type="EMBL" id="JAEQNA010000005">
    <property type="protein sequence ID" value="MBL0421481.1"/>
    <property type="molecule type" value="Genomic_DNA"/>
</dbReference>
<dbReference type="AlphaFoldDB" id="A0A936ZS01"/>
<name>A0A936ZS01_9BURK</name>
<evidence type="ECO:0008006" key="5">
    <source>
        <dbReference type="Google" id="ProtNLM"/>
    </source>
</evidence>
<keyword evidence="2" id="KW-0732">Signal</keyword>
<feature type="region of interest" description="Disordered" evidence="1">
    <location>
        <begin position="252"/>
        <end position="316"/>
    </location>
</feature>
<dbReference type="Proteomes" id="UP000613011">
    <property type="component" value="Unassembled WGS sequence"/>
</dbReference>
<keyword evidence="4" id="KW-1185">Reference proteome</keyword>
<dbReference type="RefSeq" id="WP_201684562.1">
    <property type="nucleotide sequence ID" value="NZ_JAEQNA010000005.1"/>
</dbReference>
<proteinExistence type="predicted"/>